<reference evidence="2" key="1">
    <citation type="journal article" date="2019" name="Int. J. Syst. Evol. Microbiol.">
        <title>The Global Catalogue of Microorganisms (GCM) 10K type strain sequencing project: providing services to taxonomists for standard genome sequencing and annotation.</title>
        <authorList>
            <consortium name="The Broad Institute Genomics Platform"/>
            <consortium name="The Broad Institute Genome Sequencing Center for Infectious Disease"/>
            <person name="Wu L."/>
            <person name="Ma J."/>
        </authorList>
    </citation>
    <scope>NUCLEOTIDE SEQUENCE [LARGE SCALE GENOMIC DNA]</scope>
    <source>
        <strain evidence="2">CCUG 55608</strain>
    </source>
</reference>
<protein>
    <submittedName>
        <fullName evidence="1">Uncharacterized protein</fullName>
    </submittedName>
</protein>
<dbReference type="RefSeq" id="WP_379884783.1">
    <property type="nucleotide sequence ID" value="NZ_JBHTLP010000018.1"/>
</dbReference>
<evidence type="ECO:0000313" key="1">
    <source>
        <dbReference type="EMBL" id="MFD1143762.1"/>
    </source>
</evidence>
<evidence type="ECO:0000313" key="2">
    <source>
        <dbReference type="Proteomes" id="UP001597116"/>
    </source>
</evidence>
<keyword evidence="2" id="KW-1185">Reference proteome</keyword>
<accession>A0ABW3Q8R1</accession>
<comment type="caution">
    <text evidence="1">The sequence shown here is derived from an EMBL/GenBank/DDBJ whole genome shotgun (WGS) entry which is preliminary data.</text>
</comment>
<gene>
    <name evidence="1" type="ORF">ACFQ4C_21720</name>
</gene>
<name>A0ABW3Q8R1_9BACT</name>
<proteinExistence type="predicted"/>
<dbReference type="EMBL" id="JBHTLP010000018">
    <property type="protein sequence ID" value="MFD1143762.1"/>
    <property type="molecule type" value="Genomic_DNA"/>
</dbReference>
<organism evidence="1 2">
    <name type="scientific">Larkinella insperata</name>
    <dbReference type="NCBI Taxonomy" id="332158"/>
    <lineage>
        <taxon>Bacteria</taxon>
        <taxon>Pseudomonadati</taxon>
        <taxon>Bacteroidota</taxon>
        <taxon>Cytophagia</taxon>
        <taxon>Cytophagales</taxon>
        <taxon>Spirosomataceae</taxon>
        <taxon>Larkinella</taxon>
    </lineage>
</organism>
<sequence length="424" mass="47765">MSYIQNEHLKLGIDLNLGGAVTYLADVRRQENLINNFDWGRQVQMSFYSGPVPYETADKKPHKNWTFIGWNPIQSGDVAGNRSRVIAHKKTKTGLYVKCIPMHWPLDGVPGECTFESWIHLKGNAVQVRSRIVNHRRDTTQYAARGQELPAVYTNAPYHRLVTYRGDQPFTNDTLSTIRNHNSPSAPEIRWADWQATENWAASVNDDNYGLAIWNEAVQGFSGGFFGDQSFRGGSKDISTGYISPVNVEVLDHNITYEYTYSLILGTVDQIRAHVYKNRSAGGLPCYTFRKDRQHWVYENTTDAGWPIRNGLLPKPAKEAAMRSPYTFWQAEKAPRLVVEAIHPPGGASKITVYWRPLNGGFDAHNSREFTVIPDGKPHTYTIPLHQSDSYKGPMSGLRISLPAGNDASSPKRIQIKSVCLNNN</sequence>
<dbReference type="Proteomes" id="UP001597116">
    <property type="component" value="Unassembled WGS sequence"/>
</dbReference>